<accession>A0A5N5W7T0</accession>
<evidence type="ECO:0000313" key="2">
    <source>
        <dbReference type="EMBL" id="KAB7845047.1"/>
    </source>
</evidence>
<proteinExistence type="predicted"/>
<gene>
    <name evidence="2" type="ORF">FRZ00_15175</name>
</gene>
<keyword evidence="3" id="KW-1185">Reference proteome</keyword>
<evidence type="ECO:0000256" key="1">
    <source>
        <dbReference type="SAM" id="MobiDB-lite"/>
    </source>
</evidence>
<comment type="caution">
    <text evidence="2">The sequence shown here is derived from an EMBL/GenBank/DDBJ whole genome shotgun (WGS) entry which is preliminary data.</text>
</comment>
<reference evidence="2 3" key="1">
    <citation type="journal article" date="2019" name="Microb. Cell Fact.">
        <title>Exploring novel herbicidin analogues by transcriptional regulator overexpression and MS/MS molecular networking.</title>
        <authorList>
            <person name="Shi Y."/>
            <person name="Gu R."/>
            <person name="Li Y."/>
            <person name="Wang X."/>
            <person name="Ren W."/>
            <person name="Li X."/>
            <person name="Wang L."/>
            <person name="Xie Y."/>
            <person name="Hong B."/>
        </authorList>
    </citation>
    <scope>NUCLEOTIDE SEQUENCE [LARGE SCALE GENOMIC DNA]</scope>
    <source>
        <strain evidence="2 3">US-43</strain>
    </source>
</reference>
<protein>
    <submittedName>
        <fullName evidence="2">Uncharacterized protein</fullName>
    </submittedName>
</protein>
<name>A0A5N5W7T0_STRMB</name>
<evidence type="ECO:0000313" key="3">
    <source>
        <dbReference type="Proteomes" id="UP000327000"/>
    </source>
</evidence>
<dbReference type="RefSeq" id="WP_004941143.1">
    <property type="nucleotide sequence ID" value="NZ_VOKX01000027.1"/>
</dbReference>
<organism evidence="2 3">
    <name type="scientific">Streptomyces mobaraensis</name>
    <name type="common">Streptoverticillium mobaraense</name>
    <dbReference type="NCBI Taxonomy" id="35621"/>
    <lineage>
        <taxon>Bacteria</taxon>
        <taxon>Bacillati</taxon>
        <taxon>Actinomycetota</taxon>
        <taxon>Actinomycetes</taxon>
        <taxon>Kitasatosporales</taxon>
        <taxon>Streptomycetaceae</taxon>
        <taxon>Streptomyces</taxon>
    </lineage>
</organism>
<dbReference type="Proteomes" id="UP000327000">
    <property type="component" value="Unassembled WGS sequence"/>
</dbReference>
<feature type="region of interest" description="Disordered" evidence="1">
    <location>
        <begin position="30"/>
        <end position="81"/>
    </location>
</feature>
<dbReference type="AlphaFoldDB" id="A0A5N5W7T0"/>
<sequence length="81" mass="8408">MVFTALLIPPLLLGLIFALAGYEDRVLGTARTPDAGASDPGTPGPAPAKRHLSIVRDLPSRAPGTSGTPGERAGRRRRHAA</sequence>
<dbReference type="EMBL" id="VOKX01000027">
    <property type="protein sequence ID" value="KAB7845047.1"/>
    <property type="molecule type" value="Genomic_DNA"/>
</dbReference>